<feature type="compositionally biased region" description="Acidic residues" evidence="2">
    <location>
        <begin position="223"/>
        <end position="232"/>
    </location>
</feature>
<dbReference type="EMBL" id="CP111014">
    <property type="protein sequence ID" value="WAQ99079.1"/>
    <property type="molecule type" value="Genomic_DNA"/>
</dbReference>
<evidence type="ECO:0000259" key="4">
    <source>
        <dbReference type="PROSITE" id="PS01179"/>
    </source>
</evidence>
<dbReference type="Proteomes" id="UP001164746">
    <property type="component" value="Chromosome 3"/>
</dbReference>
<evidence type="ECO:0000256" key="1">
    <source>
        <dbReference type="ARBA" id="ARBA00022737"/>
    </source>
</evidence>
<dbReference type="SUPFAM" id="SSF50729">
    <property type="entry name" value="PH domain-like"/>
    <property type="match status" value="2"/>
</dbReference>
<dbReference type="PROSITE" id="PS50020">
    <property type="entry name" value="WW_DOMAIN_2"/>
    <property type="match status" value="1"/>
</dbReference>
<keyword evidence="3" id="KW-0732">Signal</keyword>
<dbReference type="SMART" id="SM00462">
    <property type="entry name" value="PTB"/>
    <property type="match status" value="2"/>
</dbReference>
<dbReference type="Pfam" id="PF00640">
    <property type="entry name" value="PID"/>
    <property type="match status" value="1"/>
</dbReference>
<feature type="compositionally biased region" description="Basic and acidic residues" evidence="2">
    <location>
        <begin position="127"/>
        <end position="144"/>
    </location>
</feature>
<evidence type="ECO:0000256" key="3">
    <source>
        <dbReference type="SAM" id="SignalP"/>
    </source>
</evidence>
<evidence type="ECO:0000259" key="5">
    <source>
        <dbReference type="PROSITE" id="PS50020"/>
    </source>
</evidence>
<dbReference type="InterPro" id="IPR039576">
    <property type="entry name" value="APBB1/2/3"/>
</dbReference>
<feature type="compositionally biased region" description="Basic and acidic residues" evidence="2">
    <location>
        <begin position="210"/>
        <end position="222"/>
    </location>
</feature>
<keyword evidence="1" id="KW-0677">Repeat</keyword>
<evidence type="ECO:0000256" key="2">
    <source>
        <dbReference type="SAM" id="MobiDB-lite"/>
    </source>
</evidence>
<name>A0ABY7DR78_MYAAR</name>
<feature type="compositionally biased region" description="Polar residues" evidence="2">
    <location>
        <begin position="258"/>
        <end position="269"/>
    </location>
</feature>
<feature type="domain" description="PID" evidence="4">
    <location>
        <begin position="532"/>
        <end position="667"/>
    </location>
</feature>
<feature type="region of interest" description="Disordered" evidence="2">
    <location>
        <begin position="210"/>
        <end position="237"/>
    </location>
</feature>
<dbReference type="PROSITE" id="PS01179">
    <property type="entry name" value="PID"/>
    <property type="match status" value="1"/>
</dbReference>
<dbReference type="SUPFAM" id="SSF51045">
    <property type="entry name" value="WW domain"/>
    <property type="match status" value="1"/>
</dbReference>
<reference evidence="6" key="1">
    <citation type="submission" date="2022-11" db="EMBL/GenBank/DDBJ databases">
        <title>Centuries of genome instability and evolution in soft-shell clam transmissible cancer (bioRxiv).</title>
        <authorList>
            <person name="Hart S.F.M."/>
            <person name="Yonemitsu M.A."/>
            <person name="Giersch R.M."/>
            <person name="Beal B.F."/>
            <person name="Arriagada G."/>
            <person name="Davis B.W."/>
            <person name="Ostrander E.A."/>
            <person name="Goff S.P."/>
            <person name="Metzger M.J."/>
        </authorList>
    </citation>
    <scope>NUCLEOTIDE SEQUENCE</scope>
    <source>
        <strain evidence="6">MELC-2E11</strain>
        <tissue evidence="6">Siphon/mantle</tissue>
    </source>
</reference>
<feature type="region of interest" description="Disordered" evidence="2">
    <location>
        <begin position="255"/>
        <end position="327"/>
    </location>
</feature>
<evidence type="ECO:0000313" key="6">
    <source>
        <dbReference type="EMBL" id="WAQ99079.1"/>
    </source>
</evidence>
<sequence>MLCIRWIITMLSILFLLTCECIIWDYHFCWSKVEKNIETSLDKSIQKSTEISHHINIQTEDSAILRFVGRACSRPLCPFSDDMETPFLSFSNPNYQPSCKPTKASQISENNNSEPVDINIMSLANEKEEQSKLLNREDIQSHTSEEEDNLSMKSEEVLSDEENDFVEASTKLLAEQDTDEKLNNTECINMAYGEKGKGILAYITMLEQSARERSERKRREIGDGGELEEGESGDTTPASVAENIKLKRFANAGFDINSPDSNDSGIQSDARSDDGTHTQSSSISEDLYAITNKSYLPRTDSGDDSEVTPTQGDENQHTEVLPPGWERCEDEDGAYFWHIKSGTIQREPPSPAPPDIRETLRSISINSDSHEPPSPAPPDIQETQMSISINSELVSRYTKRSSIDKERAFYWHIMSGIIQLEPPSPTLPDIQDTLRSIPINSDSVMVFMLSIAKKLLISRPSALHEHEESAVHSTVSGDSQGSTASTPSSVASTEDHLHEFEDHALQYAVKSLKNLSSMQRNSKLSESSEKPVRYAVSSLGWVPIAEEDLTPERSNKAVNKCILDLTLGRNDVNDAVGRWGDGKELYMDVDIESLRLIDTHDLTVLNFQPIHTIRVWGVGRENNRDFAYVARENLSQNYMCHVFRCDTPARHIANTLRDICKKIMMERTLQQKALSRLARPNDLPNLEPTNIVLIVMSFKYQSIDKQNMKQQIDASFPTPMEEPKKVLRCHYLGSTLVNKPTGMEVLNSTIDKMLETVPPEKWQYVGVAVAPSTITITEHGNPDNKIDECRVRYLSFMGISISNVKLCAFIVHKAEDKFQAHVFHNDPNAGPLCKTIEAACKLRYQKCLDAQHRYLGKTRERRTKDEDSDSTPTENRTLKEEVKHGVDVVGTKVKPVLQHVQSGVKTGVHSVSTGLKTGVASVKSGVQTVSSMWSAFRSRKAVDQSNDEENIEPS</sequence>
<feature type="signal peptide" evidence="3">
    <location>
        <begin position="1"/>
        <end position="21"/>
    </location>
</feature>
<dbReference type="PANTHER" id="PTHR14058">
    <property type="entry name" value="AMYLOID BETA A4 PRECURSOR PROTEIN-BINDING FAMILY B"/>
    <property type="match status" value="1"/>
</dbReference>
<feature type="region of interest" description="Disordered" evidence="2">
    <location>
        <begin position="467"/>
        <end position="495"/>
    </location>
</feature>
<dbReference type="Gene3D" id="2.20.70.10">
    <property type="match status" value="1"/>
</dbReference>
<feature type="domain" description="WW" evidence="5">
    <location>
        <begin position="319"/>
        <end position="351"/>
    </location>
</feature>
<evidence type="ECO:0000313" key="7">
    <source>
        <dbReference type="Proteomes" id="UP001164746"/>
    </source>
</evidence>
<protein>
    <submittedName>
        <fullName evidence="6">FEH1-like protein</fullName>
    </submittedName>
</protein>
<gene>
    <name evidence="6" type="ORF">MAR_023452</name>
</gene>
<dbReference type="CDD" id="cd01271">
    <property type="entry name" value="PTB2_Fe65"/>
    <property type="match status" value="1"/>
</dbReference>
<dbReference type="InterPro" id="IPR036020">
    <property type="entry name" value="WW_dom_sf"/>
</dbReference>
<feature type="compositionally biased region" description="Low complexity" evidence="2">
    <location>
        <begin position="482"/>
        <end position="492"/>
    </location>
</feature>
<dbReference type="Gene3D" id="2.30.29.30">
    <property type="entry name" value="Pleckstrin-homology domain (PH domain)/Phosphotyrosine-binding domain (PTB)"/>
    <property type="match status" value="2"/>
</dbReference>
<dbReference type="CDD" id="cd01272">
    <property type="entry name" value="PTB1_Fe65"/>
    <property type="match status" value="1"/>
</dbReference>
<feature type="chain" id="PRO_5046919583" evidence="3">
    <location>
        <begin position="22"/>
        <end position="954"/>
    </location>
</feature>
<dbReference type="PANTHER" id="PTHR14058:SF8">
    <property type="entry name" value="PROTEIN FE65 HOMOLOG"/>
    <property type="match status" value="1"/>
</dbReference>
<accession>A0ABY7DR78</accession>
<proteinExistence type="predicted"/>
<feature type="compositionally biased region" description="Polar residues" evidence="2">
    <location>
        <begin position="471"/>
        <end position="481"/>
    </location>
</feature>
<dbReference type="InterPro" id="IPR011993">
    <property type="entry name" value="PH-like_dom_sf"/>
</dbReference>
<organism evidence="6 7">
    <name type="scientific">Mya arenaria</name>
    <name type="common">Soft-shell clam</name>
    <dbReference type="NCBI Taxonomy" id="6604"/>
    <lineage>
        <taxon>Eukaryota</taxon>
        <taxon>Metazoa</taxon>
        <taxon>Spiralia</taxon>
        <taxon>Lophotrochozoa</taxon>
        <taxon>Mollusca</taxon>
        <taxon>Bivalvia</taxon>
        <taxon>Autobranchia</taxon>
        <taxon>Heteroconchia</taxon>
        <taxon>Euheterodonta</taxon>
        <taxon>Imparidentia</taxon>
        <taxon>Neoheterodontei</taxon>
        <taxon>Myida</taxon>
        <taxon>Myoidea</taxon>
        <taxon>Myidae</taxon>
        <taxon>Mya</taxon>
    </lineage>
</organism>
<dbReference type="InterPro" id="IPR001202">
    <property type="entry name" value="WW_dom"/>
</dbReference>
<keyword evidence="7" id="KW-1185">Reference proteome</keyword>
<dbReference type="InterPro" id="IPR006020">
    <property type="entry name" value="PTB/PI_dom"/>
</dbReference>
<feature type="region of interest" description="Disordered" evidence="2">
    <location>
        <begin position="127"/>
        <end position="164"/>
    </location>
</feature>
<dbReference type="CDD" id="cd00201">
    <property type="entry name" value="WW"/>
    <property type="match status" value="1"/>
</dbReference>